<dbReference type="InterPro" id="IPR018060">
    <property type="entry name" value="HTH_AraC"/>
</dbReference>
<dbReference type="Pfam" id="PF02311">
    <property type="entry name" value="AraC_binding"/>
    <property type="match status" value="1"/>
</dbReference>
<comment type="caution">
    <text evidence="5">The sequence shown here is derived from an EMBL/GenBank/DDBJ whole genome shotgun (WGS) entry which is preliminary data.</text>
</comment>
<protein>
    <submittedName>
        <fullName evidence="5">AraC family transcriptional regulator</fullName>
    </submittedName>
</protein>
<dbReference type="PANTHER" id="PTHR43280:SF28">
    <property type="entry name" value="HTH-TYPE TRANSCRIPTIONAL ACTIVATOR RHAS"/>
    <property type="match status" value="1"/>
</dbReference>
<dbReference type="RefSeq" id="WP_068685753.1">
    <property type="nucleotide sequence ID" value="NZ_LYPA01000069.1"/>
</dbReference>
<gene>
    <name evidence="5" type="ORF">A7K91_17925</name>
</gene>
<dbReference type="Gene3D" id="2.60.120.280">
    <property type="entry name" value="Regulatory protein AraC"/>
    <property type="match status" value="1"/>
</dbReference>
<dbReference type="AlphaFoldDB" id="A0A1A5YDY4"/>
<keyword evidence="6" id="KW-1185">Reference proteome</keyword>
<dbReference type="Pfam" id="PF12833">
    <property type="entry name" value="HTH_18"/>
    <property type="match status" value="1"/>
</dbReference>
<dbReference type="PROSITE" id="PS01124">
    <property type="entry name" value="HTH_ARAC_FAMILY_2"/>
    <property type="match status" value="1"/>
</dbReference>
<dbReference type="PRINTS" id="PR00032">
    <property type="entry name" value="HTHARAC"/>
</dbReference>
<dbReference type="SMART" id="SM00342">
    <property type="entry name" value="HTH_ARAC"/>
    <property type="match status" value="1"/>
</dbReference>
<dbReference type="InterPro" id="IPR018062">
    <property type="entry name" value="HTH_AraC-typ_CS"/>
</dbReference>
<dbReference type="EMBL" id="LYPA01000069">
    <property type="protein sequence ID" value="OBR63792.1"/>
    <property type="molecule type" value="Genomic_DNA"/>
</dbReference>
<proteinExistence type="predicted"/>
<dbReference type="GO" id="GO:0003700">
    <property type="term" value="F:DNA-binding transcription factor activity"/>
    <property type="evidence" value="ECO:0007669"/>
    <property type="project" value="InterPro"/>
</dbReference>
<evidence type="ECO:0000313" key="6">
    <source>
        <dbReference type="Proteomes" id="UP000092024"/>
    </source>
</evidence>
<evidence type="ECO:0000256" key="2">
    <source>
        <dbReference type="ARBA" id="ARBA00023125"/>
    </source>
</evidence>
<dbReference type="OrthoDB" id="9813413at2"/>
<keyword evidence="3" id="KW-0804">Transcription</keyword>
<dbReference type="InterPro" id="IPR037923">
    <property type="entry name" value="HTH-like"/>
</dbReference>
<dbReference type="SUPFAM" id="SSF51215">
    <property type="entry name" value="Regulatory protein AraC"/>
    <property type="match status" value="1"/>
</dbReference>
<organism evidence="5 6">
    <name type="scientific">Paenibacillus oryzae</name>
    <dbReference type="NCBI Taxonomy" id="1844972"/>
    <lineage>
        <taxon>Bacteria</taxon>
        <taxon>Bacillati</taxon>
        <taxon>Bacillota</taxon>
        <taxon>Bacilli</taxon>
        <taxon>Bacillales</taxon>
        <taxon>Paenibacillaceae</taxon>
        <taxon>Paenibacillus</taxon>
    </lineage>
</organism>
<feature type="domain" description="HTH araC/xylS-type" evidence="4">
    <location>
        <begin position="180"/>
        <end position="278"/>
    </location>
</feature>
<dbReference type="PANTHER" id="PTHR43280">
    <property type="entry name" value="ARAC-FAMILY TRANSCRIPTIONAL REGULATOR"/>
    <property type="match status" value="1"/>
</dbReference>
<dbReference type="InterPro" id="IPR009057">
    <property type="entry name" value="Homeodomain-like_sf"/>
</dbReference>
<keyword evidence="2" id="KW-0238">DNA-binding</keyword>
<dbReference type="GO" id="GO:0043565">
    <property type="term" value="F:sequence-specific DNA binding"/>
    <property type="evidence" value="ECO:0007669"/>
    <property type="project" value="InterPro"/>
</dbReference>
<evidence type="ECO:0000313" key="5">
    <source>
        <dbReference type="EMBL" id="OBR63792.1"/>
    </source>
</evidence>
<dbReference type="SUPFAM" id="SSF46689">
    <property type="entry name" value="Homeodomain-like"/>
    <property type="match status" value="2"/>
</dbReference>
<dbReference type="STRING" id="1844972.A7K91_17925"/>
<dbReference type="CDD" id="cd06986">
    <property type="entry name" value="cupin_MmsR-like_N"/>
    <property type="match status" value="1"/>
</dbReference>
<dbReference type="PROSITE" id="PS00041">
    <property type="entry name" value="HTH_ARAC_FAMILY_1"/>
    <property type="match status" value="1"/>
</dbReference>
<accession>A0A1A5YDY4</accession>
<name>A0A1A5YDY4_9BACL</name>
<evidence type="ECO:0000259" key="4">
    <source>
        <dbReference type="PROSITE" id="PS01124"/>
    </source>
</evidence>
<dbReference type="Gene3D" id="1.10.10.60">
    <property type="entry name" value="Homeodomain-like"/>
    <property type="match status" value="2"/>
</dbReference>
<evidence type="ECO:0000256" key="1">
    <source>
        <dbReference type="ARBA" id="ARBA00023015"/>
    </source>
</evidence>
<sequence>MREHIFLPKPLFPRHICFPDFIGGYSQYPEHSVSREYRTTEFNLDRNYNLHIVRKGKGYLMTEGKRYELTAGQGFLFGPGLRQSYRSDSQDPWSIAWVHFFGERLEELLDGKGLDEPWLFSLPDLQPIEELLDNLLATGRTYRIEDEYSLASTLYEMLLRLQASSESLNVPLNQAADKIRSVANYIRAHSVEPFSIQEAAALAGYSTPYFSRKFGQTFGMSFPDFLLESRLIQAKRLLASTSLSIKQIALDTGFSQASYFSACFKNREGMTPLQFRSMHQDDGP</sequence>
<reference evidence="5 6" key="1">
    <citation type="submission" date="2016-05" db="EMBL/GenBank/DDBJ databases">
        <title>Paenibacillus oryzae. sp. nov., isolated from the rice root.</title>
        <authorList>
            <person name="Zhang J."/>
            <person name="Zhang X."/>
        </authorList>
    </citation>
    <scope>NUCLEOTIDE SEQUENCE [LARGE SCALE GENOMIC DNA]</scope>
    <source>
        <strain evidence="5 6">1DrF-4</strain>
    </source>
</reference>
<dbReference type="Proteomes" id="UP000092024">
    <property type="component" value="Unassembled WGS sequence"/>
</dbReference>
<dbReference type="InterPro" id="IPR020449">
    <property type="entry name" value="Tscrpt_reg_AraC-type_HTH"/>
</dbReference>
<evidence type="ECO:0000256" key="3">
    <source>
        <dbReference type="ARBA" id="ARBA00023163"/>
    </source>
</evidence>
<keyword evidence="1" id="KW-0805">Transcription regulation</keyword>
<dbReference type="InterPro" id="IPR003313">
    <property type="entry name" value="AraC-bd"/>
</dbReference>